<proteinExistence type="predicted"/>
<protein>
    <submittedName>
        <fullName evidence="1">Uncharacterized protein</fullName>
    </submittedName>
</protein>
<evidence type="ECO:0000313" key="1">
    <source>
        <dbReference type="EMBL" id="MBL0394319.1"/>
    </source>
</evidence>
<reference evidence="1 2" key="1">
    <citation type="journal article" date="2017" name="Int. J. Syst. Evol. Microbiol.">
        <title>Ramlibacter monticola sp. nov., isolated from forest soil.</title>
        <authorList>
            <person name="Chaudhary D.K."/>
            <person name="Kim J."/>
        </authorList>
    </citation>
    <scope>NUCLEOTIDE SEQUENCE [LARGE SCALE GENOMIC DNA]</scope>
    <source>
        <strain evidence="1 2">KACC 19175</strain>
    </source>
</reference>
<accession>A0A936Z5H3</accession>
<gene>
    <name evidence="1" type="ORF">JJ685_24480</name>
</gene>
<dbReference type="EMBL" id="JAEQNE010000008">
    <property type="protein sequence ID" value="MBL0394319.1"/>
    <property type="molecule type" value="Genomic_DNA"/>
</dbReference>
<comment type="caution">
    <text evidence="1">The sequence shown here is derived from an EMBL/GenBank/DDBJ whole genome shotgun (WGS) entry which is preliminary data.</text>
</comment>
<evidence type="ECO:0000313" key="2">
    <source>
        <dbReference type="Proteomes" id="UP000599109"/>
    </source>
</evidence>
<dbReference type="AlphaFoldDB" id="A0A936Z5H3"/>
<sequence length="69" mass="7627">MSDAVYAKCFQHVQRLDARQRYAERECGGYDRLTWVAGYTAAIDDASEEIAQLRAGAGPRPGDLVHEGN</sequence>
<dbReference type="Proteomes" id="UP000599109">
    <property type="component" value="Unassembled WGS sequence"/>
</dbReference>
<dbReference type="RefSeq" id="WP_201676996.1">
    <property type="nucleotide sequence ID" value="NZ_JAEQNE010000008.1"/>
</dbReference>
<organism evidence="1 2">
    <name type="scientific">Ramlibacter monticola</name>
    <dbReference type="NCBI Taxonomy" id="1926872"/>
    <lineage>
        <taxon>Bacteria</taxon>
        <taxon>Pseudomonadati</taxon>
        <taxon>Pseudomonadota</taxon>
        <taxon>Betaproteobacteria</taxon>
        <taxon>Burkholderiales</taxon>
        <taxon>Comamonadaceae</taxon>
        <taxon>Ramlibacter</taxon>
    </lineage>
</organism>
<name>A0A936Z5H3_9BURK</name>
<keyword evidence="2" id="KW-1185">Reference proteome</keyword>